<reference evidence="8 9" key="1">
    <citation type="submission" date="2014-08" db="EMBL/GenBank/DDBJ databases">
        <title>Clostridium innocuum, an unnegligible vancomycin-resistant pathogen causing extra-intestinal infections.</title>
        <authorList>
            <person name="Feng Y."/>
            <person name="Chiu C.-H."/>
        </authorList>
    </citation>
    <scope>NUCLEOTIDE SEQUENCE [LARGE SCALE GENOMIC DNA]</scope>
    <source>
        <strain evidence="8 9">AN88</strain>
    </source>
</reference>
<name>A0A099I5B8_CLOIN</name>
<dbReference type="GO" id="GO:0015297">
    <property type="term" value="F:antiporter activity"/>
    <property type="evidence" value="ECO:0007669"/>
    <property type="project" value="InterPro"/>
</dbReference>
<dbReference type="GO" id="GO:0005886">
    <property type="term" value="C:plasma membrane"/>
    <property type="evidence" value="ECO:0007669"/>
    <property type="project" value="UniProtKB-SubCell"/>
</dbReference>
<dbReference type="EMBL" id="JQIF01000044">
    <property type="protein sequence ID" value="KGJ53159.1"/>
    <property type="molecule type" value="Genomic_DNA"/>
</dbReference>
<feature type="transmembrane region" description="Helical" evidence="7">
    <location>
        <begin position="385"/>
        <end position="409"/>
    </location>
</feature>
<feature type="transmembrane region" description="Helical" evidence="7">
    <location>
        <begin position="314"/>
        <end position="333"/>
    </location>
</feature>
<protein>
    <submittedName>
        <fullName evidence="8">Multidrug transporter MatE</fullName>
    </submittedName>
</protein>
<feature type="transmembrane region" description="Helical" evidence="7">
    <location>
        <begin position="191"/>
        <end position="214"/>
    </location>
</feature>
<organism evidence="8 9">
    <name type="scientific">Clostridium innocuum</name>
    <dbReference type="NCBI Taxonomy" id="1522"/>
    <lineage>
        <taxon>Bacteria</taxon>
        <taxon>Bacillati</taxon>
        <taxon>Bacillota</taxon>
        <taxon>Clostridia</taxon>
        <taxon>Eubacteriales</taxon>
        <taxon>Clostridiaceae</taxon>
        <taxon>Clostridium</taxon>
    </lineage>
</organism>
<evidence type="ECO:0000256" key="1">
    <source>
        <dbReference type="ARBA" id="ARBA00004651"/>
    </source>
</evidence>
<dbReference type="PANTHER" id="PTHR43549">
    <property type="entry name" value="MULTIDRUG RESISTANCE PROTEIN YPNP-RELATED"/>
    <property type="match status" value="1"/>
</dbReference>
<evidence type="ECO:0000256" key="5">
    <source>
        <dbReference type="ARBA" id="ARBA00022989"/>
    </source>
</evidence>
<keyword evidence="6 7" id="KW-0472">Membrane</keyword>
<dbReference type="InterPro" id="IPR048279">
    <property type="entry name" value="MdtK-like"/>
</dbReference>
<dbReference type="AlphaFoldDB" id="A0A099I5B8"/>
<proteinExistence type="predicted"/>
<feature type="transmembrane region" description="Helical" evidence="7">
    <location>
        <begin position="62"/>
        <end position="82"/>
    </location>
</feature>
<dbReference type="PIRSF" id="PIRSF006603">
    <property type="entry name" value="DinF"/>
    <property type="match status" value="1"/>
</dbReference>
<evidence type="ECO:0000313" key="9">
    <source>
        <dbReference type="Proteomes" id="UP000030008"/>
    </source>
</evidence>
<comment type="caution">
    <text evidence="8">The sequence shown here is derived from an EMBL/GenBank/DDBJ whole genome shotgun (WGS) entry which is preliminary data.</text>
</comment>
<feature type="transmembrane region" description="Helical" evidence="7">
    <location>
        <begin position="164"/>
        <end position="185"/>
    </location>
</feature>
<dbReference type="RefSeq" id="WP_044905356.1">
    <property type="nucleotide sequence ID" value="NZ_JQIF01000044.1"/>
</dbReference>
<feature type="transmembrane region" description="Helical" evidence="7">
    <location>
        <begin position="256"/>
        <end position="276"/>
    </location>
</feature>
<sequence length="459" mass="49506">MKHTASLTQGNILQVLLRFSIPFLLANLLQALYGAADLMIIGAYCPAESIAAVSTGTQVTQIITSVISGLTLGATILVAKYAGRQQPDKIEKTIGTTITFFALFSIILSLILAFSTGMILQLLQVPQASMAQAYQYVFICITGIFFICEYNAFSALLRGYGDSISPLLFVAAACVCNIAGDLFTVGVLHMGVAGTAISTVASQGISMLIAIWYMRRQGSALHFSRRCLKLDTAVLKELIAIGIPVSFQECMVRFSFLYLTAITNGFGVYAASAVGIASKFDIFAMLPATSVSNALTALTAQNLAAGKKERAVGFVRYGICVSMLCSSLFFLWAQLSPQSMISLFSRDAAVIRAGIPFLRGCSLDYLAVSILFCMNGYLNGSEKTVFTMLNCCGGALVIRVPLLFALMHYRVEVLAVYGLVSPLSSTAMLVVIWFYMKKHAVTHNTFISQNSINTSLQKE</sequence>
<dbReference type="NCBIfam" id="TIGR00797">
    <property type="entry name" value="matE"/>
    <property type="match status" value="1"/>
</dbReference>
<feature type="transmembrane region" description="Helical" evidence="7">
    <location>
        <begin position="415"/>
        <end position="436"/>
    </location>
</feature>
<dbReference type="Pfam" id="PF01554">
    <property type="entry name" value="MatE"/>
    <property type="match status" value="2"/>
</dbReference>
<accession>A0A099I5B8</accession>
<evidence type="ECO:0000313" key="8">
    <source>
        <dbReference type="EMBL" id="KGJ53159.1"/>
    </source>
</evidence>
<dbReference type="GO" id="GO:0042910">
    <property type="term" value="F:xenobiotic transmembrane transporter activity"/>
    <property type="evidence" value="ECO:0007669"/>
    <property type="project" value="InterPro"/>
</dbReference>
<keyword evidence="2" id="KW-0813">Transport</keyword>
<keyword evidence="5 7" id="KW-1133">Transmembrane helix</keyword>
<feature type="transmembrane region" description="Helical" evidence="7">
    <location>
        <begin position="282"/>
        <end position="302"/>
    </location>
</feature>
<feature type="transmembrane region" description="Helical" evidence="7">
    <location>
        <begin position="94"/>
        <end position="121"/>
    </location>
</feature>
<evidence type="ECO:0000256" key="4">
    <source>
        <dbReference type="ARBA" id="ARBA00022692"/>
    </source>
</evidence>
<feature type="transmembrane region" description="Helical" evidence="7">
    <location>
        <begin position="133"/>
        <end position="152"/>
    </location>
</feature>
<gene>
    <name evidence="8" type="ORF">CIAN88_10460</name>
</gene>
<dbReference type="Proteomes" id="UP000030008">
    <property type="component" value="Unassembled WGS sequence"/>
</dbReference>
<dbReference type="CDD" id="cd13138">
    <property type="entry name" value="MATE_yoeA_like"/>
    <property type="match status" value="1"/>
</dbReference>
<dbReference type="PANTHER" id="PTHR43549:SF3">
    <property type="entry name" value="MULTIDRUG RESISTANCE PROTEIN YPNP-RELATED"/>
    <property type="match status" value="1"/>
</dbReference>
<evidence type="ECO:0000256" key="3">
    <source>
        <dbReference type="ARBA" id="ARBA00022475"/>
    </source>
</evidence>
<evidence type="ECO:0000256" key="7">
    <source>
        <dbReference type="SAM" id="Phobius"/>
    </source>
</evidence>
<evidence type="ECO:0000256" key="2">
    <source>
        <dbReference type="ARBA" id="ARBA00022448"/>
    </source>
</evidence>
<dbReference type="InterPro" id="IPR052031">
    <property type="entry name" value="Membrane_Transporter-Flippase"/>
</dbReference>
<dbReference type="InterPro" id="IPR002528">
    <property type="entry name" value="MATE_fam"/>
</dbReference>
<comment type="subcellular location">
    <subcellularLocation>
        <location evidence="1">Cell membrane</location>
        <topology evidence="1">Multi-pass membrane protein</topology>
    </subcellularLocation>
</comment>
<keyword evidence="4 7" id="KW-0812">Transmembrane</keyword>
<feature type="transmembrane region" description="Helical" evidence="7">
    <location>
        <begin position="21"/>
        <end position="42"/>
    </location>
</feature>
<keyword evidence="3" id="KW-1003">Cell membrane</keyword>
<evidence type="ECO:0000256" key="6">
    <source>
        <dbReference type="ARBA" id="ARBA00023136"/>
    </source>
</evidence>